<evidence type="ECO:0000313" key="2">
    <source>
        <dbReference type="Proteomes" id="UP001281614"/>
    </source>
</evidence>
<proteinExistence type="predicted"/>
<accession>A0AAD9XV11</accession>
<dbReference type="AlphaFoldDB" id="A0AAD9XV11"/>
<keyword evidence="2" id="KW-1185">Reference proteome</keyword>
<comment type="caution">
    <text evidence="1">The sequence shown here is derived from an EMBL/GenBank/DDBJ whole genome shotgun (WGS) entry which is preliminary data.</text>
</comment>
<evidence type="ECO:0000313" key="1">
    <source>
        <dbReference type="EMBL" id="KAK2728449.1"/>
    </source>
</evidence>
<dbReference type="Proteomes" id="UP001281614">
    <property type="component" value="Unassembled WGS sequence"/>
</dbReference>
<sequence length="297" mass="34016">MAVDISQSGADMTSLQVNGLPIPHLPYEIFLQVVESLITDAISEAIEHPLSLSIQEPIARDEAYGKHKLVLGKQQFIRNADISHRFHLFRNFHQIDQKTRRMVMSAFVQLPIITLECNMTYIWMCPQVDAFQIIFPLRFLRCLRRSPALHLIEHAVLNSVEANFTMFPEILEILTALPALKSVTLMSYFGVTVNTGIPENPHCHSEHFFVDDKSFKGLPSGFELSSPVWAPIWDRNVAFYITGYHTDSLFRRNFQLVRRQDIVGFGPESDDDGSLRMRLLVPECHCYDIKTPSMWAP</sequence>
<name>A0AAD9XV11_COLKA</name>
<protein>
    <submittedName>
        <fullName evidence="1">Uncharacterized protein</fullName>
    </submittedName>
</protein>
<reference evidence="1" key="1">
    <citation type="submission" date="2023-02" db="EMBL/GenBank/DDBJ databases">
        <title>Colletotrichum kahawae CIFC_Que2 genome sequencing and assembly.</title>
        <authorList>
            <person name="Baroncelli R."/>
        </authorList>
    </citation>
    <scope>NUCLEOTIDE SEQUENCE</scope>
    <source>
        <strain evidence="1">CIFC_Que2</strain>
    </source>
</reference>
<gene>
    <name evidence="1" type="ORF">CKAH01_10921</name>
</gene>
<organism evidence="1 2">
    <name type="scientific">Colletotrichum kahawae</name>
    <name type="common">Coffee berry disease fungus</name>
    <dbReference type="NCBI Taxonomy" id="34407"/>
    <lineage>
        <taxon>Eukaryota</taxon>
        <taxon>Fungi</taxon>
        <taxon>Dikarya</taxon>
        <taxon>Ascomycota</taxon>
        <taxon>Pezizomycotina</taxon>
        <taxon>Sordariomycetes</taxon>
        <taxon>Hypocreomycetidae</taxon>
        <taxon>Glomerellales</taxon>
        <taxon>Glomerellaceae</taxon>
        <taxon>Colletotrichum</taxon>
        <taxon>Colletotrichum gloeosporioides species complex</taxon>
    </lineage>
</organism>
<dbReference type="EMBL" id="VYYT01000880">
    <property type="protein sequence ID" value="KAK2728449.1"/>
    <property type="molecule type" value="Genomic_DNA"/>
</dbReference>